<feature type="transmembrane region" description="Helical" evidence="6">
    <location>
        <begin position="32"/>
        <end position="49"/>
    </location>
</feature>
<keyword evidence="3 6" id="KW-0812">Transmembrane</keyword>
<evidence type="ECO:0000256" key="6">
    <source>
        <dbReference type="SAM" id="Phobius"/>
    </source>
</evidence>
<organism evidence="7 8">
    <name type="scientific">Sistotremastrum niveocremeum HHB9708</name>
    <dbReference type="NCBI Taxonomy" id="1314777"/>
    <lineage>
        <taxon>Eukaryota</taxon>
        <taxon>Fungi</taxon>
        <taxon>Dikarya</taxon>
        <taxon>Basidiomycota</taxon>
        <taxon>Agaricomycotina</taxon>
        <taxon>Agaricomycetes</taxon>
        <taxon>Sistotremastrales</taxon>
        <taxon>Sistotremastraceae</taxon>
        <taxon>Sertulicium</taxon>
        <taxon>Sertulicium niveocremeum</taxon>
    </lineage>
</organism>
<reference evidence="7 8" key="1">
    <citation type="journal article" date="2016" name="Mol. Biol. Evol.">
        <title>Comparative Genomics of Early-Diverging Mushroom-Forming Fungi Provides Insights into the Origins of Lignocellulose Decay Capabilities.</title>
        <authorList>
            <person name="Nagy L.G."/>
            <person name="Riley R."/>
            <person name="Tritt A."/>
            <person name="Adam C."/>
            <person name="Daum C."/>
            <person name="Floudas D."/>
            <person name="Sun H."/>
            <person name="Yadav J.S."/>
            <person name="Pangilinan J."/>
            <person name="Larsson K.H."/>
            <person name="Matsuura K."/>
            <person name="Barry K."/>
            <person name="Labutti K."/>
            <person name="Kuo R."/>
            <person name="Ohm R.A."/>
            <person name="Bhattacharya S.S."/>
            <person name="Shirouzu T."/>
            <person name="Yoshinaga Y."/>
            <person name="Martin F.M."/>
            <person name="Grigoriev I.V."/>
            <person name="Hibbett D.S."/>
        </authorList>
    </citation>
    <scope>NUCLEOTIDE SEQUENCE [LARGE SCALE GENOMIC DNA]</scope>
    <source>
        <strain evidence="7 8">HHB9708</strain>
    </source>
</reference>
<keyword evidence="5 6" id="KW-0472">Membrane</keyword>
<accession>A0A164PZF9</accession>
<evidence type="ECO:0000256" key="5">
    <source>
        <dbReference type="ARBA" id="ARBA00023136"/>
    </source>
</evidence>
<gene>
    <name evidence="7" type="ORF">SISNIDRAFT_469467</name>
</gene>
<dbReference type="PANTHER" id="PTHR43791:SF18">
    <property type="entry name" value="NICOTINIC ACID TRANSPORTER TNA1, PUTATIVE (AFU_ORTHOLOGUE AFUA_3G03820)-RELATED"/>
    <property type="match status" value="1"/>
</dbReference>
<dbReference type="GO" id="GO:0022857">
    <property type="term" value="F:transmembrane transporter activity"/>
    <property type="evidence" value="ECO:0007669"/>
    <property type="project" value="TreeGrafter"/>
</dbReference>
<dbReference type="PANTHER" id="PTHR43791">
    <property type="entry name" value="PERMEASE-RELATED"/>
    <property type="match status" value="1"/>
</dbReference>
<evidence type="ECO:0000256" key="2">
    <source>
        <dbReference type="ARBA" id="ARBA00022448"/>
    </source>
</evidence>
<keyword evidence="4 6" id="KW-1133">Transmembrane helix</keyword>
<dbReference type="STRING" id="1314777.A0A164PZF9"/>
<evidence type="ECO:0000256" key="3">
    <source>
        <dbReference type="ARBA" id="ARBA00022692"/>
    </source>
</evidence>
<dbReference type="EMBL" id="KV419429">
    <property type="protein sequence ID" value="KZS89180.1"/>
    <property type="molecule type" value="Genomic_DNA"/>
</dbReference>
<protein>
    <submittedName>
        <fullName evidence="7">Uncharacterized protein</fullName>
    </submittedName>
</protein>
<dbReference type="GO" id="GO:0016020">
    <property type="term" value="C:membrane"/>
    <property type="evidence" value="ECO:0007669"/>
    <property type="project" value="UniProtKB-SubCell"/>
</dbReference>
<feature type="transmembrane region" description="Helical" evidence="6">
    <location>
        <begin position="104"/>
        <end position="125"/>
    </location>
</feature>
<evidence type="ECO:0000313" key="7">
    <source>
        <dbReference type="EMBL" id="KZS89180.1"/>
    </source>
</evidence>
<keyword evidence="2" id="KW-0813">Transport</keyword>
<evidence type="ECO:0000313" key="8">
    <source>
        <dbReference type="Proteomes" id="UP000076722"/>
    </source>
</evidence>
<feature type="transmembrane region" description="Helical" evidence="6">
    <location>
        <begin position="69"/>
        <end position="92"/>
    </location>
</feature>
<evidence type="ECO:0000256" key="4">
    <source>
        <dbReference type="ARBA" id="ARBA00022989"/>
    </source>
</evidence>
<feature type="transmembrane region" description="Helical" evidence="6">
    <location>
        <begin position="137"/>
        <end position="156"/>
    </location>
</feature>
<dbReference type="Proteomes" id="UP000076722">
    <property type="component" value="Unassembled WGS sequence"/>
</dbReference>
<comment type="subcellular location">
    <subcellularLocation>
        <location evidence="1">Membrane</location>
        <topology evidence="1">Multi-pass membrane protein</topology>
    </subcellularLocation>
</comment>
<proteinExistence type="predicted"/>
<evidence type="ECO:0000256" key="1">
    <source>
        <dbReference type="ARBA" id="ARBA00004141"/>
    </source>
</evidence>
<sequence>MLSDRLLPILRIPNVLISSGVKNMHIRKQAKMSTFHGLYGIVFFTPFGFNTPDKQLMTVSLYVCAAVGWVVKYFALFLVIAGVYAGFPLMLSRASHNFAGQYKGYLAMGLHIGIENFSGAMFSNVYRSKDAPRCDAIGIESTWPGIFIVLLNVSLYRRINARREKMLVNREANATMESQDCAFICMGLG</sequence>
<name>A0A164PZF9_9AGAM</name>
<keyword evidence="8" id="KW-1185">Reference proteome</keyword>
<dbReference type="AlphaFoldDB" id="A0A164PZF9"/>